<evidence type="ECO:0000256" key="4">
    <source>
        <dbReference type="ARBA" id="ARBA00005163"/>
    </source>
</evidence>
<dbReference type="GO" id="GO:0020037">
    <property type="term" value="F:heme binding"/>
    <property type="evidence" value="ECO:0007669"/>
    <property type="project" value="InterPro"/>
</dbReference>
<evidence type="ECO:0000256" key="8">
    <source>
        <dbReference type="ARBA" id="ARBA00022532"/>
    </source>
</evidence>
<evidence type="ECO:0000256" key="1">
    <source>
        <dbReference type="ARBA" id="ARBA00001971"/>
    </source>
</evidence>
<keyword evidence="15 16" id="KW-0472">Membrane</keyword>
<evidence type="ECO:0000256" key="10">
    <source>
        <dbReference type="ARBA" id="ARBA00022692"/>
    </source>
</evidence>
<keyword evidence="9" id="KW-0349">Heme</keyword>
<reference evidence="17 18" key="1">
    <citation type="submission" date="2020-07" db="EMBL/GenBank/DDBJ databases">
        <authorList>
            <person name="Sun Q."/>
        </authorList>
    </citation>
    <scope>NUCLEOTIDE SEQUENCE [LARGE SCALE GENOMIC DNA]</scope>
    <source>
        <strain evidence="17 18">CGMCC 1.13654</strain>
    </source>
</reference>
<comment type="function">
    <text evidence="2">Membrane-anchoring subunit of succinate dehydrogenase (SDH).</text>
</comment>
<dbReference type="GO" id="GO:0016020">
    <property type="term" value="C:membrane"/>
    <property type="evidence" value="ECO:0007669"/>
    <property type="project" value="UniProtKB-SubCell"/>
</dbReference>
<dbReference type="InterPro" id="IPR014312">
    <property type="entry name" value="Succ_DH_anchor"/>
</dbReference>
<evidence type="ECO:0000256" key="14">
    <source>
        <dbReference type="ARBA" id="ARBA00023004"/>
    </source>
</evidence>
<proteinExistence type="predicted"/>
<keyword evidence="7" id="KW-0813">Transport</keyword>
<evidence type="ECO:0000313" key="18">
    <source>
        <dbReference type="Proteomes" id="UP000570166"/>
    </source>
</evidence>
<evidence type="ECO:0000256" key="7">
    <source>
        <dbReference type="ARBA" id="ARBA00022448"/>
    </source>
</evidence>
<keyword evidence="13 16" id="KW-1133">Transmembrane helix</keyword>
<evidence type="ECO:0000256" key="2">
    <source>
        <dbReference type="ARBA" id="ARBA00004050"/>
    </source>
</evidence>
<accession>A0A838LCR6</accession>
<gene>
    <name evidence="17" type="primary">sdhD</name>
    <name evidence="17" type="ORF">HZF05_21380</name>
</gene>
<comment type="caution">
    <text evidence="17">The sequence shown here is derived from an EMBL/GenBank/DDBJ whole genome shotgun (WGS) entry which is preliminary data.</text>
</comment>
<protein>
    <recommendedName>
        <fullName evidence="6">Succinate dehydrogenase hydrophobic membrane anchor subunit</fullName>
    </recommendedName>
</protein>
<evidence type="ECO:0000256" key="11">
    <source>
        <dbReference type="ARBA" id="ARBA00022723"/>
    </source>
</evidence>
<keyword evidence="18" id="KW-1185">Reference proteome</keyword>
<sequence length="129" mass="14104">MGTGTGLGRVRGLGSAKSGTHHWWLQRVTAAANLILMIWFVVSIVRLPVVDHQAVVLWLKSPLVAVPLVLLVLSTFWHLRLGMQTFIEDYVHDEGNKVAVLLLLNAYVFLCGALCVFSILKIAFGGVPA</sequence>
<evidence type="ECO:0000256" key="13">
    <source>
        <dbReference type="ARBA" id="ARBA00022989"/>
    </source>
</evidence>
<dbReference type="UniPathway" id="UPA00223"/>
<evidence type="ECO:0000313" key="17">
    <source>
        <dbReference type="EMBL" id="MBA2936640.1"/>
    </source>
</evidence>
<keyword evidence="14" id="KW-0408">Iron</keyword>
<dbReference type="Pfam" id="PF01127">
    <property type="entry name" value="Sdh_cyt"/>
    <property type="match status" value="1"/>
</dbReference>
<organism evidence="17 18">
    <name type="scientific">Sphingomonas chungangi</name>
    <dbReference type="NCBI Taxonomy" id="2683589"/>
    <lineage>
        <taxon>Bacteria</taxon>
        <taxon>Pseudomonadati</taxon>
        <taxon>Pseudomonadota</taxon>
        <taxon>Alphaproteobacteria</taxon>
        <taxon>Sphingomonadales</taxon>
        <taxon>Sphingomonadaceae</taxon>
        <taxon>Sphingomonas</taxon>
    </lineage>
</organism>
<evidence type="ECO:0000256" key="12">
    <source>
        <dbReference type="ARBA" id="ARBA00022982"/>
    </source>
</evidence>
<feature type="transmembrane region" description="Helical" evidence="16">
    <location>
        <begin position="99"/>
        <end position="124"/>
    </location>
</feature>
<dbReference type="SUPFAM" id="SSF81343">
    <property type="entry name" value="Fumarate reductase respiratory complex transmembrane subunits"/>
    <property type="match status" value="1"/>
</dbReference>
<comment type="pathway">
    <text evidence="4">Carbohydrate metabolism; tricarboxylic acid cycle.</text>
</comment>
<dbReference type="RefSeq" id="WP_160364467.1">
    <property type="nucleotide sequence ID" value="NZ_JACEIB010000027.1"/>
</dbReference>
<dbReference type="NCBIfam" id="TIGR02968">
    <property type="entry name" value="succ_dehyd_anc"/>
    <property type="match status" value="1"/>
</dbReference>
<keyword evidence="8" id="KW-0816">Tricarboxylic acid cycle</keyword>
<evidence type="ECO:0000256" key="9">
    <source>
        <dbReference type="ARBA" id="ARBA00022617"/>
    </source>
</evidence>
<comment type="subcellular location">
    <subcellularLocation>
        <location evidence="3">Membrane</location>
        <topology evidence="3">Multi-pass membrane protein</topology>
    </subcellularLocation>
</comment>
<keyword evidence="12" id="KW-0249">Electron transport</keyword>
<comment type="subunit">
    <text evidence="5">Part of an enzyme complex containing four subunits: a flavoprotein, an iron-sulfur protein, plus two membrane-anchoring proteins, SdhC and SdhD.</text>
</comment>
<keyword evidence="11" id="KW-0479">Metal-binding</keyword>
<dbReference type="InterPro" id="IPR034804">
    <property type="entry name" value="SQR/QFR_C/D"/>
</dbReference>
<evidence type="ECO:0000256" key="6">
    <source>
        <dbReference type="ARBA" id="ARBA00019425"/>
    </source>
</evidence>
<keyword evidence="10 16" id="KW-0812">Transmembrane</keyword>
<dbReference type="GO" id="GO:0046872">
    <property type="term" value="F:metal ion binding"/>
    <property type="evidence" value="ECO:0007669"/>
    <property type="project" value="UniProtKB-KW"/>
</dbReference>
<evidence type="ECO:0000256" key="5">
    <source>
        <dbReference type="ARBA" id="ARBA00011558"/>
    </source>
</evidence>
<dbReference type="AlphaFoldDB" id="A0A838LCR6"/>
<feature type="transmembrane region" description="Helical" evidence="16">
    <location>
        <begin position="24"/>
        <end position="45"/>
    </location>
</feature>
<dbReference type="GO" id="GO:0006099">
    <property type="term" value="P:tricarboxylic acid cycle"/>
    <property type="evidence" value="ECO:0007669"/>
    <property type="project" value="UniProtKB-UniPathway"/>
</dbReference>
<dbReference type="Gene3D" id="1.20.1300.10">
    <property type="entry name" value="Fumarate reductase/succinate dehydrogenase, transmembrane subunit"/>
    <property type="match status" value="1"/>
</dbReference>
<evidence type="ECO:0000256" key="15">
    <source>
        <dbReference type="ARBA" id="ARBA00023136"/>
    </source>
</evidence>
<dbReference type="Proteomes" id="UP000570166">
    <property type="component" value="Unassembled WGS sequence"/>
</dbReference>
<dbReference type="CDD" id="cd03495">
    <property type="entry name" value="SQR_TypeC_SdhD_like"/>
    <property type="match status" value="1"/>
</dbReference>
<evidence type="ECO:0000256" key="3">
    <source>
        <dbReference type="ARBA" id="ARBA00004141"/>
    </source>
</evidence>
<feature type="transmembrane region" description="Helical" evidence="16">
    <location>
        <begin position="57"/>
        <end position="79"/>
    </location>
</feature>
<comment type="cofactor">
    <cofactor evidence="1">
        <name>heme</name>
        <dbReference type="ChEBI" id="CHEBI:30413"/>
    </cofactor>
</comment>
<dbReference type="InterPro" id="IPR000701">
    <property type="entry name" value="SuccDH_FuR_B_TM-su"/>
</dbReference>
<dbReference type="EMBL" id="JACEIB010000027">
    <property type="protein sequence ID" value="MBA2936640.1"/>
    <property type="molecule type" value="Genomic_DNA"/>
</dbReference>
<evidence type="ECO:0000256" key="16">
    <source>
        <dbReference type="SAM" id="Phobius"/>
    </source>
</evidence>
<name>A0A838LCR6_9SPHN</name>